<dbReference type="Proteomes" id="UP000027222">
    <property type="component" value="Unassembled WGS sequence"/>
</dbReference>
<proteinExistence type="predicted"/>
<dbReference type="HOGENOM" id="CLU_648981_0_0_1"/>
<dbReference type="OrthoDB" id="3233180at2759"/>
<evidence type="ECO:0000313" key="3">
    <source>
        <dbReference type="Proteomes" id="UP000027222"/>
    </source>
</evidence>
<sequence>MDYSSETESHSSCSSSSHSFHNPPVDDALLIRDPRHLQRSSEQPLTLQDIRREIQTILRQDISHLTKTENIADDILLSSAILLNFLTCIPRLLANDKDIPVIIAAFSALVTPQFIERLFEYRRISRSAPLRIKAPKDSTVQTWVDVFLARLSLLVGPIAFGTIRIDYPGPICQETIKLQKQDDAVHATSQLPENWHDLKFVIGSHNFSPAAKRIALSLLFAVYVMGPQLTFFGSWQRPRYGDTAWPKPDASLAFKPQKEDLLDCLLIAARQMSSQMQAPSASFDCHGERTSMAMLISLFSVIYDVPDPNTRTLRTVQLRPEGLYYLLDLIWIVIGTENNSFLPLEELDLPQIILLRWGDSVPWSWSIWTDERNANTEHLRLVRLGCTILIGHYFQPCLPPNMRKYLGSTSDVVYLKIYQHHAS</sequence>
<evidence type="ECO:0000256" key="1">
    <source>
        <dbReference type="SAM" id="MobiDB-lite"/>
    </source>
</evidence>
<protein>
    <submittedName>
        <fullName evidence="2">Uncharacterized protein</fullName>
    </submittedName>
</protein>
<dbReference type="AlphaFoldDB" id="A0A067TYQ7"/>
<feature type="region of interest" description="Disordered" evidence="1">
    <location>
        <begin position="1"/>
        <end position="21"/>
    </location>
</feature>
<dbReference type="EMBL" id="KL142367">
    <property type="protein sequence ID" value="KDR85134.1"/>
    <property type="molecule type" value="Genomic_DNA"/>
</dbReference>
<name>A0A067TYQ7_GALM3</name>
<dbReference type="STRING" id="685588.A0A067TYQ7"/>
<organism evidence="2 3">
    <name type="scientific">Galerina marginata (strain CBS 339.88)</name>
    <dbReference type="NCBI Taxonomy" id="685588"/>
    <lineage>
        <taxon>Eukaryota</taxon>
        <taxon>Fungi</taxon>
        <taxon>Dikarya</taxon>
        <taxon>Basidiomycota</taxon>
        <taxon>Agaricomycotina</taxon>
        <taxon>Agaricomycetes</taxon>
        <taxon>Agaricomycetidae</taxon>
        <taxon>Agaricales</taxon>
        <taxon>Agaricineae</taxon>
        <taxon>Strophariaceae</taxon>
        <taxon>Galerina</taxon>
    </lineage>
</organism>
<feature type="compositionally biased region" description="Low complexity" evidence="1">
    <location>
        <begin position="1"/>
        <end position="19"/>
    </location>
</feature>
<evidence type="ECO:0000313" key="2">
    <source>
        <dbReference type="EMBL" id="KDR85134.1"/>
    </source>
</evidence>
<reference evidence="3" key="1">
    <citation type="journal article" date="2014" name="Proc. Natl. Acad. Sci. U.S.A.">
        <title>Extensive sampling of basidiomycete genomes demonstrates inadequacy of the white-rot/brown-rot paradigm for wood decay fungi.</title>
        <authorList>
            <person name="Riley R."/>
            <person name="Salamov A.A."/>
            <person name="Brown D.W."/>
            <person name="Nagy L.G."/>
            <person name="Floudas D."/>
            <person name="Held B.W."/>
            <person name="Levasseur A."/>
            <person name="Lombard V."/>
            <person name="Morin E."/>
            <person name="Otillar R."/>
            <person name="Lindquist E.A."/>
            <person name="Sun H."/>
            <person name="LaButti K.M."/>
            <person name="Schmutz J."/>
            <person name="Jabbour D."/>
            <person name="Luo H."/>
            <person name="Baker S.E."/>
            <person name="Pisabarro A.G."/>
            <person name="Walton J.D."/>
            <person name="Blanchette R.A."/>
            <person name="Henrissat B."/>
            <person name="Martin F."/>
            <person name="Cullen D."/>
            <person name="Hibbett D.S."/>
            <person name="Grigoriev I.V."/>
        </authorList>
    </citation>
    <scope>NUCLEOTIDE SEQUENCE [LARGE SCALE GENOMIC DNA]</scope>
    <source>
        <strain evidence="3">CBS 339.88</strain>
    </source>
</reference>
<gene>
    <name evidence="2" type="ORF">GALMADRAFT_324437</name>
</gene>
<accession>A0A067TYQ7</accession>
<keyword evidence="3" id="KW-1185">Reference proteome</keyword>